<keyword evidence="1 4" id="KW-0732">Signal</keyword>
<accession>A0AAW5PGR5</accession>
<dbReference type="InterPro" id="IPR005546">
    <property type="entry name" value="Autotransporte_beta"/>
</dbReference>
<proteinExistence type="predicted"/>
<evidence type="ECO:0000256" key="1">
    <source>
        <dbReference type="ARBA" id="ARBA00022729"/>
    </source>
</evidence>
<dbReference type="PROSITE" id="PS51208">
    <property type="entry name" value="AUTOTRANSPORTER"/>
    <property type="match status" value="1"/>
</dbReference>
<sequence length="1603" mass="159678">MSIVSRAVGRCIAVLLCLASLLWLPSAFAQDPALTVPAVNVPEGDGTGVVNVVIELDSAAPRDVTFDYLTDNGSAVAGTDYVGIALTAGRIAAGDDRLIVPITILGNTLSEADKNFFLQIVDIDGASPGSIFGTITLLNDDTPLTLSPAAGALSAAAYAAPYSVTFTGGGGTGTFSYASTGTLPPGLTLSAAGVLSGTPTSPGSYSFDVTATDVNSAGPGAPYSVAQSYTLQVNAAGIALTPSTVPNGTAGVAYSQSVAASGGVAPYTFTATAGTLPAGLSLGSGGALTGTPSSVGTFNFTLTATDANGQTGSAAYSIVIAAPTIVLAPTAGPLPSATYATPYSQNFTASGGTGPYSYVISSGALPAGVTLNSSGALTGTPTFPGTYNFAVDVTDTGLVGPGAPYGTSSSYVLTVSTPTIILSPSTLPTPEVGIAYSQTVTASGGVPGYTFSVSGGTLPPGLSLSSGGTLSGTPQAAGGYSFSIQATDSNGQSGAQLYGFTINAPVIDLQPSVVPAGTVGAPYAEALSGSGGTAPYTFSVVSGTLPAGITLSGGGALAGTPTSAGTFTFTVRVADSSSGGPYTADRSYTLVIGSPTITVDPPVLPNGTVAATYGQGVTAAGGTAPYTFSISSGTLPAGLTLASNGQITGTPSAAGAATFTIVATDANAQTGSRSYSITMAAPTLVLTPASGALSASYDTPYTQALITSGGIGPYTYAVTSGALPAGLVLSGNQISGTPTVPGSYTFTVSSTDGGASGTGSPFVASATYTLNVSAASITLAPSVAPAGVVGVAYTLQLSASGGTAPYQFTVAGGALPQGVSLGANGSLSGTPVQAGTFTVTFAATDANAQVGTGSYTIVVTAPALALTPASGVFNATYGVAFAETLAATGGVGPYTYAITAGQLPAGITLIGDQLSGSPTVPGTYAFTITATDAGSTGAGAPFTASASYTLTVSTPAINITTAVLPDGTVGAAYSQQLVADGGIAPYAFTVASGQLPSGLQLSSSGQFTGTATASGSYAFTIAATDANGQQGTRAYTLQVGDAAPVAVADAATALAGSALPIAVTANDSGAITSVTIVQQPQHGTVSVTDLVVTYTASSDYEGQDSFQYTASGPGGVSAPAQVTITVNPAPVAVSRTVTAAIAAETRVELTEGARGGPFTGATLVSLAPATAGLATIVSGPGGTQELRFRASSSFAGEAVATFTLSNAYATSAPATVRFQVQARPDPTLDPDVRGLANAQLETARRFAHTQIDNFQSRLERLHGNAPRGRRLDNQLSFATRERCVAGVQGQTARSCADEALQAVAPWDGNAGQHDLTTGAIGEGPMRDVQSGAWISGSLRSGGYGGLASTSSVGFETSGVSAGYDADLSKELSVGAGLGYGRDSSDVGQAGSRAKAEAFSAVGYASYHPGAFFIDGLIGYQALRYNLHRHLTQTGGFVQADRDGKQWFGSVSVGADLLAGSTQVTPYVRYDVARGNLDPYQEGGSDLWALAYGRTNVASTRGSAGVRLDFRREFDWGAVTPLLRVEYQRELEGNDSATVRYADTANGPFYDLRPVNYDRSRFVLGVGASFNWNSGWSTRVEYRSDASTSNQHENAYLLNLEKEF</sequence>
<dbReference type="SUPFAM" id="SSF141072">
    <property type="entry name" value="CalX-like"/>
    <property type="match status" value="1"/>
</dbReference>
<dbReference type="RefSeq" id="WP_259259778.1">
    <property type="nucleotide sequence ID" value="NZ_JANUEK010000002.1"/>
</dbReference>
<keyword evidence="3" id="KW-0106">Calcium</keyword>
<dbReference type="InterPro" id="IPR038081">
    <property type="entry name" value="CalX-like_sf"/>
</dbReference>
<feature type="signal peptide" evidence="4">
    <location>
        <begin position="1"/>
        <end position="29"/>
    </location>
</feature>
<feature type="domain" description="Autotransporter" evidence="5">
    <location>
        <begin position="1325"/>
        <end position="1603"/>
    </location>
</feature>
<dbReference type="Gene3D" id="2.60.40.10">
    <property type="entry name" value="Immunoglobulins"/>
    <property type="match status" value="10"/>
</dbReference>
<gene>
    <name evidence="6" type="ORF">M2412_000982</name>
</gene>
<dbReference type="InterPro" id="IPR013783">
    <property type="entry name" value="Ig-like_fold"/>
</dbReference>
<dbReference type="Proteomes" id="UP001320691">
    <property type="component" value="Unassembled WGS sequence"/>
</dbReference>
<dbReference type="Pfam" id="PF05345">
    <property type="entry name" value="He_PIG"/>
    <property type="match status" value="10"/>
</dbReference>
<dbReference type="SUPFAM" id="SSF103515">
    <property type="entry name" value="Autotransporter"/>
    <property type="match status" value="1"/>
</dbReference>
<dbReference type="EMBL" id="JANUEK010000002">
    <property type="protein sequence ID" value="MCS4279015.1"/>
    <property type="molecule type" value="Genomic_DNA"/>
</dbReference>
<dbReference type="GO" id="GO:0016020">
    <property type="term" value="C:membrane"/>
    <property type="evidence" value="ECO:0007669"/>
    <property type="project" value="InterPro"/>
</dbReference>
<dbReference type="Gene3D" id="2.40.128.130">
    <property type="entry name" value="Autotransporter beta-domain"/>
    <property type="match status" value="1"/>
</dbReference>
<dbReference type="SUPFAM" id="SSF49313">
    <property type="entry name" value="Cadherin-like"/>
    <property type="match status" value="6"/>
</dbReference>
<dbReference type="GO" id="GO:0007154">
    <property type="term" value="P:cell communication"/>
    <property type="evidence" value="ECO:0007669"/>
    <property type="project" value="InterPro"/>
</dbReference>
<dbReference type="Gene3D" id="2.60.40.2030">
    <property type="match status" value="1"/>
</dbReference>
<dbReference type="Pfam" id="PF03797">
    <property type="entry name" value="Autotransporter"/>
    <property type="match status" value="1"/>
</dbReference>
<dbReference type="Pfam" id="PF17963">
    <property type="entry name" value="Big_9"/>
    <property type="match status" value="1"/>
</dbReference>
<comment type="caution">
    <text evidence="6">The sequence shown here is derived from an EMBL/GenBank/DDBJ whole genome shotgun (WGS) entry which is preliminary data.</text>
</comment>
<dbReference type="PANTHER" id="PTHR37494">
    <property type="entry name" value="HEMAGGLUTININ"/>
    <property type="match status" value="1"/>
</dbReference>
<dbReference type="InterPro" id="IPR015919">
    <property type="entry name" value="Cadherin-like_sf"/>
</dbReference>
<evidence type="ECO:0000313" key="7">
    <source>
        <dbReference type="Proteomes" id="UP001320691"/>
    </source>
</evidence>
<feature type="chain" id="PRO_5044026051" evidence="4">
    <location>
        <begin position="30"/>
        <end position="1603"/>
    </location>
</feature>
<evidence type="ECO:0000313" key="6">
    <source>
        <dbReference type="EMBL" id="MCS4279015.1"/>
    </source>
</evidence>
<dbReference type="InterPro" id="IPR036709">
    <property type="entry name" value="Autotransporte_beta_dom_sf"/>
</dbReference>
<dbReference type="Pfam" id="PF03160">
    <property type="entry name" value="Calx-beta"/>
    <property type="match status" value="1"/>
</dbReference>
<dbReference type="InterPro" id="IPR003644">
    <property type="entry name" value="Calx_beta"/>
</dbReference>
<evidence type="ECO:0000259" key="5">
    <source>
        <dbReference type="PROSITE" id="PS51208"/>
    </source>
</evidence>
<dbReference type="GO" id="GO:0005509">
    <property type="term" value="F:calcium ion binding"/>
    <property type="evidence" value="ECO:0007669"/>
    <property type="project" value="InterPro"/>
</dbReference>
<evidence type="ECO:0000256" key="4">
    <source>
        <dbReference type="SAM" id="SignalP"/>
    </source>
</evidence>
<evidence type="ECO:0000256" key="3">
    <source>
        <dbReference type="ARBA" id="ARBA00022837"/>
    </source>
</evidence>
<name>A0AAW5PGR5_9GAMM</name>
<keyword evidence="2" id="KW-0677">Repeat</keyword>
<dbReference type="PANTHER" id="PTHR37494:SF1">
    <property type="entry name" value="STAPHYLOCOCCUS AUREUS SURFACE PROTEIN A"/>
    <property type="match status" value="1"/>
</dbReference>
<dbReference type="SMART" id="SM00869">
    <property type="entry name" value="Autotransporter"/>
    <property type="match status" value="1"/>
</dbReference>
<evidence type="ECO:0000256" key="2">
    <source>
        <dbReference type="ARBA" id="ARBA00022737"/>
    </source>
</evidence>
<dbReference type="Gene3D" id="2.60.40.3440">
    <property type="match status" value="1"/>
</dbReference>
<protein>
    <submittedName>
        <fullName evidence="6">Uncharacterized protein YhjY with autotransporter beta-barrel domain</fullName>
    </submittedName>
</protein>
<organism evidence="6 7">
    <name type="scientific">Stenotrophomonas rhizophila</name>
    <dbReference type="NCBI Taxonomy" id="216778"/>
    <lineage>
        <taxon>Bacteria</taxon>
        <taxon>Pseudomonadati</taxon>
        <taxon>Pseudomonadota</taxon>
        <taxon>Gammaproteobacteria</taxon>
        <taxon>Lysobacterales</taxon>
        <taxon>Lysobacteraceae</taxon>
        <taxon>Stenotrophomonas</taxon>
    </lineage>
</organism>
<reference evidence="6" key="1">
    <citation type="submission" date="2022-08" db="EMBL/GenBank/DDBJ databases">
        <title>Genomic analyses of the natural microbiome of Caenorhabditis elegans.</title>
        <authorList>
            <person name="Samuel B."/>
        </authorList>
    </citation>
    <scope>NUCLEOTIDE SEQUENCE</scope>
    <source>
        <strain evidence="6">BIGb0277</strain>
    </source>
</reference>